<dbReference type="SMART" id="SM00028">
    <property type="entry name" value="TPR"/>
    <property type="match status" value="5"/>
</dbReference>
<dbReference type="PANTHER" id="PTHR12558">
    <property type="entry name" value="CELL DIVISION CYCLE 16,23,27"/>
    <property type="match status" value="1"/>
</dbReference>
<evidence type="ECO:0000313" key="6">
    <source>
        <dbReference type="Proteomes" id="UP001209540"/>
    </source>
</evidence>
<evidence type="ECO:0000256" key="2">
    <source>
        <dbReference type="ARBA" id="ARBA00038210"/>
    </source>
</evidence>
<reference evidence="5" key="2">
    <citation type="submission" date="2023-02" db="EMBL/GenBank/DDBJ databases">
        <authorList>
            <consortium name="DOE Joint Genome Institute"/>
            <person name="Mondo S.J."/>
            <person name="Chang Y."/>
            <person name="Wang Y."/>
            <person name="Ahrendt S."/>
            <person name="Andreopoulos W."/>
            <person name="Barry K."/>
            <person name="Beard J."/>
            <person name="Benny G.L."/>
            <person name="Blankenship S."/>
            <person name="Bonito G."/>
            <person name="Cuomo C."/>
            <person name="Desiro A."/>
            <person name="Gervers K.A."/>
            <person name="Hundley H."/>
            <person name="Kuo A."/>
            <person name="LaButti K."/>
            <person name="Lang B.F."/>
            <person name="Lipzen A."/>
            <person name="O'Donnell K."/>
            <person name="Pangilinan J."/>
            <person name="Reynolds N."/>
            <person name="Sandor L."/>
            <person name="Smith M.W."/>
            <person name="Tsang A."/>
            <person name="Grigoriev I.V."/>
            <person name="Stajich J.E."/>
            <person name="Spatafora J.W."/>
        </authorList>
    </citation>
    <scope>NUCLEOTIDE SEQUENCE</scope>
    <source>
        <strain evidence="5">RSA 2281</strain>
    </source>
</reference>
<keyword evidence="1 3" id="KW-0802">TPR repeat</keyword>
<dbReference type="AlphaFoldDB" id="A0AAD5K3H9"/>
<feature type="repeat" description="TPR" evidence="3">
    <location>
        <begin position="472"/>
        <end position="505"/>
    </location>
</feature>
<feature type="region of interest" description="Disordered" evidence="4">
    <location>
        <begin position="345"/>
        <end position="397"/>
    </location>
</feature>
<dbReference type="Gene3D" id="1.25.40.10">
    <property type="entry name" value="Tetratricopeptide repeat domain"/>
    <property type="match status" value="3"/>
</dbReference>
<comment type="caution">
    <text evidence="5">The sequence shown here is derived from an EMBL/GenBank/DDBJ whole genome shotgun (WGS) entry which is preliminary data.</text>
</comment>
<feature type="compositionally biased region" description="Polar residues" evidence="4">
    <location>
        <begin position="345"/>
        <end position="356"/>
    </location>
</feature>
<dbReference type="Pfam" id="PF13181">
    <property type="entry name" value="TPR_8"/>
    <property type="match status" value="1"/>
</dbReference>
<dbReference type="PANTHER" id="PTHR12558:SF13">
    <property type="entry name" value="CELL DIVISION CYCLE PROTEIN 27 HOMOLOG"/>
    <property type="match status" value="1"/>
</dbReference>
<organism evidence="5 6">
    <name type="scientific">Phascolomyces articulosus</name>
    <dbReference type="NCBI Taxonomy" id="60185"/>
    <lineage>
        <taxon>Eukaryota</taxon>
        <taxon>Fungi</taxon>
        <taxon>Fungi incertae sedis</taxon>
        <taxon>Mucoromycota</taxon>
        <taxon>Mucoromycotina</taxon>
        <taxon>Mucoromycetes</taxon>
        <taxon>Mucorales</taxon>
        <taxon>Lichtheimiaceae</taxon>
        <taxon>Phascolomyces</taxon>
    </lineage>
</organism>
<evidence type="ECO:0000256" key="1">
    <source>
        <dbReference type="ARBA" id="ARBA00022803"/>
    </source>
</evidence>
<dbReference type="EMBL" id="JAIXMP010000009">
    <property type="protein sequence ID" value="KAI9267962.1"/>
    <property type="molecule type" value="Genomic_DNA"/>
</dbReference>
<name>A0AAD5K3H9_9FUNG</name>
<reference evidence="5" key="1">
    <citation type="journal article" date="2022" name="IScience">
        <title>Evolution of zygomycete secretomes and the origins of terrestrial fungal ecologies.</title>
        <authorList>
            <person name="Chang Y."/>
            <person name="Wang Y."/>
            <person name="Mondo S."/>
            <person name="Ahrendt S."/>
            <person name="Andreopoulos W."/>
            <person name="Barry K."/>
            <person name="Beard J."/>
            <person name="Benny G.L."/>
            <person name="Blankenship S."/>
            <person name="Bonito G."/>
            <person name="Cuomo C."/>
            <person name="Desiro A."/>
            <person name="Gervers K.A."/>
            <person name="Hundley H."/>
            <person name="Kuo A."/>
            <person name="LaButti K."/>
            <person name="Lang B.F."/>
            <person name="Lipzen A."/>
            <person name="O'Donnell K."/>
            <person name="Pangilinan J."/>
            <person name="Reynolds N."/>
            <person name="Sandor L."/>
            <person name="Smith M.E."/>
            <person name="Tsang A."/>
            <person name="Grigoriev I.V."/>
            <person name="Stajich J.E."/>
            <person name="Spatafora J.W."/>
        </authorList>
    </citation>
    <scope>NUCLEOTIDE SEQUENCE</scope>
    <source>
        <strain evidence="5">RSA 2281</strain>
    </source>
</reference>
<protein>
    <submittedName>
        <fullName evidence="5">Uncharacterized protein</fullName>
    </submittedName>
</protein>
<sequence>MAESENPVEAWVLMAMVNKDMDDFDYNNALLLAERLHALDKNNDAYRFLYAKCLYLLNDYNGSYSVLKSANAIPCRNLFARSCLELGNQPETNNETRQTFWREGVKALTTALEMHKRDFPKVHYWGDDLSSVMIRSHMPSKGSINNLLGELYSKLENIQGAADHLWQSLNDNPFKISAYTTLCDIAPDVIDFETAALPNDIFKDFTQDTICLDHAPPSQQQEQFPRPPSTSVVGITLKDPQPSLDEVEPYMPSLRNDYQDVSLDQLRSLVFFSHKMKDSDITDIQPQRSHIEERKDMEIDMVTQDIDKMKAEEAYKNKHGLHKKPPAEKPQHLQVELMQDADTGLTENTPQNQVGPSSALRLQEHDLRETTKPSGKSGKGRTIKGKRKASESVSQREPSEAEKLCQYFGLSLNAGSITSNTTFNPTIILEAMNKTIGVLRVVANGYMYHSFYRCREAALALQQLDDSQYDTARVLCILGKAYYDAGDYQSARVFFRRAFCLAPWFCDGVPIYSTCLWYLENELELNLLAYKMKQNRSHRYEAYIAAGNWSKCAKGGNEASKWFQKAVEYNPSRSYGHALLGYEEWEKGNCLGAKLHFANCMVANKRSYLGWYGLATAYQGMEQFIQARTLLNEAVRLHPCHPVVLGTMAEVLLALDECDEAYNYICKALEVRPSIAAEKLKEKILQAKDALDIKETTYAMEE</sequence>
<comment type="similarity">
    <text evidence="2">Belongs to the APC3/CDC27 family.</text>
</comment>
<dbReference type="Proteomes" id="UP001209540">
    <property type="component" value="Unassembled WGS sequence"/>
</dbReference>
<dbReference type="GO" id="GO:0005680">
    <property type="term" value="C:anaphase-promoting complex"/>
    <property type="evidence" value="ECO:0007669"/>
    <property type="project" value="UniProtKB-ARBA"/>
</dbReference>
<dbReference type="InterPro" id="IPR019734">
    <property type="entry name" value="TPR_rpt"/>
</dbReference>
<dbReference type="InterPro" id="IPR011990">
    <property type="entry name" value="TPR-like_helical_dom_sf"/>
</dbReference>
<dbReference type="GO" id="GO:0051301">
    <property type="term" value="P:cell division"/>
    <property type="evidence" value="ECO:0007669"/>
    <property type="project" value="TreeGrafter"/>
</dbReference>
<evidence type="ECO:0000256" key="4">
    <source>
        <dbReference type="SAM" id="MobiDB-lite"/>
    </source>
</evidence>
<keyword evidence="6" id="KW-1185">Reference proteome</keyword>
<gene>
    <name evidence="5" type="ORF">BDA99DRAFT_558154</name>
</gene>
<dbReference type="SUPFAM" id="SSF48452">
    <property type="entry name" value="TPR-like"/>
    <property type="match status" value="2"/>
</dbReference>
<dbReference type="GO" id="GO:0031145">
    <property type="term" value="P:anaphase-promoting complex-dependent catabolic process"/>
    <property type="evidence" value="ECO:0007669"/>
    <property type="project" value="TreeGrafter"/>
</dbReference>
<evidence type="ECO:0000256" key="3">
    <source>
        <dbReference type="PROSITE-ProRule" id="PRU00339"/>
    </source>
</evidence>
<dbReference type="GO" id="GO:0005737">
    <property type="term" value="C:cytoplasm"/>
    <property type="evidence" value="ECO:0007669"/>
    <property type="project" value="TreeGrafter"/>
</dbReference>
<dbReference type="PROSITE" id="PS50005">
    <property type="entry name" value="TPR"/>
    <property type="match status" value="1"/>
</dbReference>
<dbReference type="GO" id="GO:0007091">
    <property type="term" value="P:metaphase/anaphase transition of mitotic cell cycle"/>
    <property type="evidence" value="ECO:0007669"/>
    <property type="project" value="TreeGrafter"/>
</dbReference>
<accession>A0AAD5K3H9</accession>
<evidence type="ECO:0000313" key="5">
    <source>
        <dbReference type="EMBL" id="KAI9267962.1"/>
    </source>
</evidence>
<feature type="compositionally biased region" description="Basic residues" evidence="4">
    <location>
        <begin position="378"/>
        <end position="387"/>
    </location>
</feature>
<dbReference type="Pfam" id="PF12895">
    <property type="entry name" value="ANAPC3"/>
    <property type="match status" value="1"/>
</dbReference>
<dbReference type="GO" id="GO:0016567">
    <property type="term" value="P:protein ubiquitination"/>
    <property type="evidence" value="ECO:0007669"/>
    <property type="project" value="TreeGrafter"/>
</dbReference>
<proteinExistence type="inferred from homology"/>
<feature type="compositionally biased region" description="Basic and acidic residues" evidence="4">
    <location>
        <begin position="362"/>
        <end position="371"/>
    </location>
</feature>